<gene>
    <name evidence="2" type="ORF">ACFOZ1_00110</name>
</gene>
<evidence type="ECO:0000259" key="1">
    <source>
        <dbReference type="Pfam" id="PF26353"/>
    </source>
</evidence>
<dbReference type="Proteomes" id="UP001595880">
    <property type="component" value="Unassembled WGS sequence"/>
</dbReference>
<evidence type="ECO:0000313" key="2">
    <source>
        <dbReference type="EMBL" id="MFC4386199.1"/>
    </source>
</evidence>
<reference evidence="3" key="1">
    <citation type="journal article" date="2019" name="Int. J. Syst. Evol. Microbiol.">
        <title>The Global Catalogue of Microorganisms (GCM) 10K type strain sequencing project: providing services to taxonomists for standard genome sequencing and annotation.</title>
        <authorList>
            <consortium name="The Broad Institute Genomics Platform"/>
            <consortium name="The Broad Institute Genome Sequencing Center for Infectious Disease"/>
            <person name="Wu L."/>
            <person name="Ma J."/>
        </authorList>
    </citation>
    <scope>NUCLEOTIDE SEQUENCE [LARGE SCALE GENOMIC DNA]</scope>
    <source>
        <strain evidence="3">KACC 14058</strain>
    </source>
</reference>
<dbReference type="RefSeq" id="WP_390194621.1">
    <property type="nucleotide sequence ID" value="NZ_JBHSDV010000001.1"/>
</dbReference>
<comment type="caution">
    <text evidence="2">The sequence shown here is derived from an EMBL/GenBank/DDBJ whole genome shotgun (WGS) entry which is preliminary data.</text>
</comment>
<proteinExistence type="predicted"/>
<keyword evidence="3" id="KW-1185">Reference proteome</keyword>
<evidence type="ECO:0000313" key="3">
    <source>
        <dbReference type="Proteomes" id="UP001595880"/>
    </source>
</evidence>
<protein>
    <recommendedName>
        <fullName evidence="1">YhfM-like domain-containing protein</fullName>
    </recommendedName>
</protein>
<feature type="domain" description="YhfM-like" evidence="1">
    <location>
        <begin position="2"/>
        <end position="67"/>
    </location>
</feature>
<dbReference type="EMBL" id="JBHSDV010000001">
    <property type="protein sequence ID" value="MFC4386199.1"/>
    <property type="molecule type" value="Genomic_DNA"/>
</dbReference>
<sequence length="73" mass="8473">MKRTSNVLDTIPDYDIIVEYKGELPSHAIHLWLGGENEKSILMYMIAEEEIYVTSAETANQLRELILEYEVQN</sequence>
<name>A0ABV8VPT9_9BACI</name>
<dbReference type="Pfam" id="PF26353">
    <property type="entry name" value="YhfM"/>
    <property type="match status" value="1"/>
</dbReference>
<organism evidence="2 3">
    <name type="scientific">Gracilibacillus marinus</name>
    <dbReference type="NCBI Taxonomy" id="630535"/>
    <lineage>
        <taxon>Bacteria</taxon>
        <taxon>Bacillati</taxon>
        <taxon>Bacillota</taxon>
        <taxon>Bacilli</taxon>
        <taxon>Bacillales</taxon>
        <taxon>Bacillaceae</taxon>
        <taxon>Gracilibacillus</taxon>
    </lineage>
</organism>
<dbReference type="InterPro" id="IPR058780">
    <property type="entry name" value="YhfM-like_dom"/>
</dbReference>
<accession>A0ABV8VPT9</accession>